<dbReference type="InterPro" id="IPR038488">
    <property type="entry name" value="Integrase_DNA-bd_sf"/>
</dbReference>
<dbReference type="EMBL" id="VLKK01000040">
    <property type="protein sequence ID" value="TWH87538.1"/>
    <property type="molecule type" value="Genomic_DNA"/>
</dbReference>
<dbReference type="Proteomes" id="UP000316624">
    <property type="component" value="Unassembled WGS sequence"/>
</dbReference>
<evidence type="ECO:0000256" key="3">
    <source>
        <dbReference type="ARBA" id="ARBA00023125"/>
    </source>
</evidence>
<keyword evidence="6" id="KW-1185">Reference proteome</keyword>
<dbReference type="PANTHER" id="PTHR30629:SF2">
    <property type="entry name" value="PROPHAGE INTEGRASE INTS-RELATED"/>
    <property type="match status" value="1"/>
</dbReference>
<evidence type="ECO:0000313" key="5">
    <source>
        <dbReference type="EMBL" id="TWH87538.1"/>
    </source>
</evidence>
<proteinExistence type="inferred from homology"/>
<dbReference type="InterPro" id="IPR025166">
    <property type="entry name" value="Integrase_DNA_bind_dom"/>
</dbReference>
<comment type="similarity">
    <text evidence="1">Belongs to the 'phage' integrase family.</text>
</comment>
<dbReference type="InterPro" id="IPR010998">
    <property type="entry name" value="Integrase_recombinase_N"/>
</dbReference>
<accession>A0A562JWI2</accession>
<dbReference type="Gene3D" id="3.30.160.390">
    <property type="entry name" value="Integrase, DNA-binding domain"/>
    <property type="match status" value="1"/>
</dbReference>
<evidence type="ECO:0000259" key="4">
    <source>
        <dbReference type="Pfam" id="PF13356"/>
    </source>
</evidence>
<dbReference type="AlphaFoldDB" id="A0A562JWI2"/>
<dbReference type="GO" id="GO:0003677">
    <property type="term" value="F:DNA binding"/>
    <property type="evidence" value="ECO:0007669"/>
    <property type="project" value="UniProtKB-KW"/>
</dbReference>
<dbReference type="InterPro" id="IPR050808">
    <property type="entry name" value="Phage_Integrase"/>
</dbReference>
<keyword evidence="3" id="KW-0238">DNA-binding</keyword>
<protein>
    <submittedName>
        <fullName evidence="5">Uncharacterized protein DUF4102</fullName>
    </submittedName>
</protein>
<name>A0A562JWI2_SPHWJ</name>
<dbReference type="GO" id="GO:0015074">
    <property type="term" value="P:DNA integration"/>
    <property type="evidence" value="ECO:0007669"/>
    <property type="project" value="UniProtKB-KW"/>
</dbReference>
<sequence>MPKLTKSVVDKSPTRENQYTVWCSELKGFGAFIMPSGTRTYFVDYRNANNVRRRMKLGRHGTVTAEQARTLAIQALAEVAKGNDPLENRNSARKSITVKELCELYIKELEQGRILGKGGRPKRASTKSTDLGRINRHIIPLIGRTLVTRLTKADVTTMMKDC</sequence>
<comment type="caution">
    <text evidence="5">The sequence shown here is derived from an EMBL/GenBank/DDBJ whole genome shotgun (WGS) entry which is preliminary data.</text>
</comment>
<dbReference type="RefSeq" id="WP_242003425.1">
    <property type="nucleotide sequence ID" value="NZ_JACIIY010000054.1"/>
</dbReference>
<dbReference type="Pfam" id="PF13356">
    <property type="entry name" value="Arm-DNA-bind_3"/>
    <property type="match status" value="1"/>
</dbReference>
<evidence type="ECO:0000256" key="2">
    <source>
        <dbReference type="ARBA" id="ARBA00022908"/>
    </source>
</evidence>
<keyword evidence="2" id="KW-0229">DNA integration</keyword>
<evidence type="ECO:0000313" key="6">
    <source>
        <dbReference type="Proteomes" id="UP000316624"/>
    </source>
</evidence>
<evidence type="ECO:0000256" key="1">
    <source>
        <dbReference type="ARBA" id="ARBA00008857"/>
    </source>
</evidence>
<feature type="domain" description="Integrase DNA-binding" evidence="4">
    <location>
        <begin position="4"/>
        <end position="91"/>
    </location>
</feature>
<dbReference type="PANTHER" id="PTHR30629">
    <property type="entry name" value="PROPHAGE INTEGRASE"/>
    <property type="match status" value="1"/>
</dbReference>
<dbReference type="Gene3D" id="1.10.150.130">
    <property type="match status" value="1"/>
</dbReference>
<gene>
    <name evidence="5" type="ORF">IQ35_03956</name>
</gene>
<organism evidence="5 6">
    <name type="scientific">Sphingobium wenxiniae (strain DSM 21828 / CGMCC 1.7748 / JZ-1)</name>
    <dbReference type="NCBI Taxonomy" id="595605"/>
    <lineage>
        <taxon>Bacteria</taxon>
        <taxon>Pseudomonadati</taxon>
        <taxon>Pseudomonadota</taxon>
        <taxon>Alphaproteobacteria</taxon>
        <taxon>Sphingomonadales</taxon>
        <taxon>Sphingomonadaceae</taxon>
        <taxon>Sphingobium</taxon>
    </lineage>
</organism>
<reference evidence="5 6" key="1">
    <citation type="journal article" date="2015" name="Stand. Genomic Sci.">
        <title>Genomic Encyclopedia of Bacterial and Archaeal Type Strains, Phase III: the genomes of soil and plant-associated and newly described type strains.</title>
        <authorList>
            <person name="Whitman W.B."/>
            <person name="Woyke T."/>
            <person name="Klenk H.P."/>
            <person name="Zhou Y."/>
            <person name="Lilburn T.G."/>
            <person name="Beck B.J."/>
            <person name="De Vos P."/>
            <person name="Vandamme P."/>
            <person name="Eisen J.A."/>
            <person name="Garrity G."/>
            <person name="Hugenholtz P."/>
            <person name="Kyrpides N.C."/>
        </authorList>
    </citation>
    <scope>NUCLEOTIDE SEQUENCE [LARGE SCALE GENOMIC DNA]</scope>
    <source>
        <strain evidence="5 6">CGMCC 1.7748</strain>
    </source>
</reference>